<dbReference type="InterPro" id="IPR016161">
    <property type="entry name" value="Ald_DH/histidinol_DH"/>
</dbReference>
<sequence>MAQKTPPVAELRGHTVMTGLFIAGAWEETQKKYGVTNPADESTIAQMSDGTPADALRALDAAVAASHEWRFWAPRARADLFHRTHALLMERADAFADVMVLESGKPRAEAMAEFNLSAGFFLWYTEQIAHLHGTYAEGSPGGYRVIETHQPVGPSFLVTPWNFPMLMSARKAGAALAAGCTVVMKSARETPLTAALFVQTLNDAGFPPGVVNLIHTSTSGDVSAAVMADSRLRKVSFTGSTGVGSTLLSQASEHIINASMELGGDGPFIVLDDADIDLAVDQAIVCKFRNAGQACVAANRIILHSAIAKEFTEKFVAKTKQLKVGDGFDASVVVGPVISAKQRDRVVGLLASFQKEGAVLLTGGSVVDGPGYFFEPTVVTFPNLKHEFCNEELFAPVAALYEVGSTAEALEFANDTHFGLSAYVFTGDVSRAVTIAERLDFGMVGVNRGIMADPAAPFGGVKASGLGREGGHDGIYEFMERKYIALTVNEKSGLL</sequence>
<comment type="similarity">
    <text evidence="1">Belongs to the aldehyde dehydrogenase family.</text>
</comment>
<feature type="domain" description="Aldehyde dehydrogenase" evidence="3">
    <location>
        <begin position="28"/>
        <end position="483"/>
    </location>
</feature>
<dbReference type="GO" id="GO:0009450">
    <property type="term" value="P:gamma-aminobutyric acid catabolic process"/>
    <property type="evidence" value="ECO:0007669"/>
    <property type="project" value="TreeGrafter"/>
</dbReference>
<dbReference type="PANTHER" id="PTHR43353:SF5">
    <property type="entry name" value="SUCCINATE-SEMIALDEHYDE DEHYDROGENASE, MITOCHONDRIAL"/>
    <property type="match status" value="1"/>
</dbReference>
<organism evidence="4">
    <name type="scientific">freshwater metagenome</name>
    <dbReference type="NCBI Taxonomy" id="449393"/>
    <lineage>
        <taxon>unclassified sequences</taxon>
        <taxon>metagenomes</taxon>
        <taxon>ecological metagenomes</taxon>
    </lineage>
</organism>
<dbReference type="InterPro" id="IPR016160">
    <property type="entry name" value="Ald_DH_CS_CYS"/>
</dbReference>
<comment type="caution">
    <text evidence="4">The sequence shown here is derived from an EMBL/GenBank/DDBJ whole genome shotgun (WGS) entry which is preliminary data.</text>
</comment>
<gene>
    <name evidence="4" type="ORF">GM51_1120</name>
</gene>
<dbReference type="AlphaFoldDB" id="A0A094QH37"/>
<dbReference type="FunFam" id="3.40.605.10:FF:000063">
    <property type="entry name" value="Succinate-semialdehyde dehydrogenase, mitochondrial"/>
    <property type="match status" value="1"/>
</dbReference>
<dbReference type="PROSITE" id="PS00070">
    <property type="entry name" value="ALDEHYDE_DEHYDR_CYS"/>
    <property type="match status" value="1"/>
</dbReference>
<evidence type="ECO:0000259" key="3">
    <source>
        <dbReference type="Pfam" id="PF00171"/>
    </source>
</evidence>
<dbReference type="FunFam" id="3.40.309.10:FF:000004">
    <property type="entry name" value="Succinate-semialdehyde dehydrogenase I"/>
    <property type="match status" value="1"/>
</dbReference>
<dbReference type="Pfam" id="PF00171">
    <property type="entry name" value="Aldedh"/>
    <property type="match status" value="1"/>
</dbReference>
<evidence type="ECO:0000256" key="1">
    <source>
        <dbReference type="ARBA" id="ARBA00009986"/>
    </source>
</evidence>
<evidence type="ECO:0000256" key="2">
    <source>
        <dbReference type="ARBA" id="ARBA00023002"/>
    </source>
</evidence>
<dbReference type="InterPro" id="IPR015590">
    <property type="entry name" value="Aldehyde_DH_dom"/>
</dbReference>
<dbReference type="GO" id="GO:0004777">
    <property type="term" value="F:succinate-semialdehyde dehydrogenase (NAD+) activity"/>
    <property type="evidence" value="ECO:0007669"/>
    <property type="project" value="TreeGrafter"/>
</dbReference>
<dbReference type="InterPro" id="IPR016162">
    <property type="entry name" value="Ald_DH_N"/>
</dbReference>
<name>A0A094QH37_9ZZZZ</name>
<dbReference type="PANTHER" id="PTHR43353">
    <property type="entry name" value="SUCCINATE-SEMIALDEHYDE DEHYDROGENASE, MITOCHONDRIAL"/>
    <property type="match status" value="1"/>
</dbReference>
<dbReference type="Gene3D" id="3.40.309.10">
    <property type="entry name" value="Aldehyde Dehydrogenase, Chain A, domain 2"/>
    <property type="match status" value="1"/>
</dbReference>
<dbReference type="Gene3D" id="3.40.605.10">
    <property type="entry name" value="Aldehyde Dehydrogenase, Chain A, domain 1"/>
    <property type="match status" value="1"/>
</dbReference>
<evidence type="ECO:0000313" key="4">
    <source>
        <dbReference type="EMBL" id="KGA21644.1"/>
    </source>
</evidence>
<dbReference type="EMBL" id="JNSL01000003">
    <property type="protein sequence ID" value="KGA21644.1"/>
    <property type="molecule type" value="Genomic_DNA"/>
</dbReference>
<reference evidence="4" key="1">
    <citation type="submission" date="2014-06" db="EMBL/GenBank/DDBJ databases">
        <title>Key roles for freshwater Actinobacteria revealed by deep metagenomic sequencing.</title>
        <authorList>
            <person name="Ghai R."/>
            <person name="Mizuno C.M."/>
            <person name="Picazo A."/>
            <person name="Camacho A."/>
            <person name="Rodriguez-Valera F."/>
        </authorList>
    </citation>
    <scope>NUCLEOTIDE SEQUENCE</scope>
</reference>
<dbReference type="CDD" id="cd07103">
    <property type="entry name" value="ALDH_F5_SSADH_GabD"/>
    <property type="match status" value="1"/>
</dbReference>
<proteinExistence type="inferred from homology"/>
<dbReference type="SUPFAM" id="SSF53720">
    <property type="entry name" value="ALDH-like"/>
    <property type="match status" value="1"/>
</dbReference>
<dbReference type="InterPro" id="IPR050740">
    <property type="entry name" value="Aldehyde_DH_Superfamily"/>
</dbReference>
<keyword evidence="2" id="KW-0560">Oxidoreductase</keyword>
<protein>
    <submittedName>
        <fullName evidence="4">Aldehyde dehydrogenase</fullName>
    </submittedName>
</protein>
<dbReference type="InterPro" id="IPR016163">
    <property type="entry name" value="Ald_DH_C"/>
</dbReference>
<accession>A0A094QH37</accession>